<dbReference type="OrthoDB" id="5392217at2"/>
<keyword evidence="3" id="KW-1185">Reference proteome</keyword>
<reference evidence="3" key="1">
    <citation type="submission" date="2016-10" db="EMBL/GenBank/DDBJ databases">
        <authorList>
            <person name="Varghese N."/>
            <person name="Submissions S."/>
        </authorList>
    </citation>
    <scope>NUCLEOTIDE SEQUENCE [LARGE SCALE GENOMIC DNA]</scope>
    <source>
        <strain evidence="3">KHC7</strain>
    </source>
</reference>
<dbReference type="PROSITE" id="PS50994">
    <property type="entry name" value="INTEGRASE"/>
    <property type="match status" value="1"/>
</dbReference>
<dbReference type="STRING" id="571438.SAMN05192586_12238"/>
<dbReference type="Pfam" id="PF13683">
    <property type="entry name" value="rve_3"/>
    <property type="match status" value="1"/>
</dbReference>
<dbReference type="RefSeq" id="WP_143339559.1">
    <property type="nucleotide sequence ID" value="NZ_FNBX01000022.1"/>
</dbReference>
<accession>A0A1G7QMV3</accession>
<protein>
    <submittedName>
        <fullName evidence="2">Putative transposase</fullName>
    </submittedName>
</protein>
<evidence type="ECO:0000313" key="3">
    <source>
        <dbReference type="Proteomes" id="UP000199355"/>
    </source>
</evidence>
<evidence type="ECO:0000259" key="1">
    <source>
        <dbReference type="PROSITE" id="PS50994"/>
    </source>
</evidence>
<dbReference type="Gene3D" id="3.30.420.10">
    <property type="entry name" value="Ribonuclease H-like superfamily/Ribonuclease H"/>
    <property type="match status" value="1"/>
</dbReference>
<dbReference type="SUPFAM" id="SSF53098">
    <property type="entry name" value="Ribonuclease H-like"/>
    <property type="match status" value="1"/>
</dbReference>
<sequence>CGRTGSGYCRPEGRALKKLLKPAAQREAVRYIQAQHGLSERRACRVIQLNRCSARRPPPEDSDLLLRTRLRELAEERRRFGSPRLHELLRREGLVQNHKRTERIYQEEGLSLRTRKRAKRPSHTRVEQVCPTSPDELWAMDFVSDALMDGRRIRILTIADLWDRSSPALEVDMSLPGLRVVRVLERLRLRGRKPQRIKVDSGPEFSGKALDAWAVAHGVAIEFTRPGKPTDNGHIESFNGKFRDACLNQHVFLSVHDARQAVEAWRQDYNQRRPHSSLGWLTPEEFCRQNRTHNPTGTANLQVGYAMG</sequence>
<dbReference type="InterPro" id="IPR001584">
    <property type="entry name" value="Integrase_cat-core"/>
</dbReference>
<feature type="domain" description="Integrase catalytic" evidence="1">
    <location>
        <begin position="130"/>
        <end position="291"/>
    </location>
</feature>
<dbReference type="EMBL" id="FNBX01000022">
    <property type="protein sequence ID" value="SDF99818.1"/>
    <property type="molecule type" value="Genomic_DNA"/>
</dbReference>
<dbReference type="Pfam" id="PF13276">
    <property type="entry name" value="HTH_21"/>
    <property type="match status" value="1"/>
</dbReference>
<dbReference type="AlphaFoldDB" id="A0A1G7QMV3"/>
<dbReference type="InterPro" id="IPR012337">
    <property type="entry name" value="RNaseH-like_sf"/>
</dbReference>
<dbReference type="Proteomes" id="UP000199355">
    <property type="component" value="Unassembled WGS sequence"/>
</dbReference>
<feature type="non-terminal residue" evidence="2">
    <location>
        <position position="1"/>
    </location>
</feature>
<dbReference type="PANTHER" id="PTHR47515">
    <property type="entry name" value="LOW CALCIUM RESPONSE LOCUS PROTEIN T"/>
    <property type="match status" value="1"/>
</dbReference>
<name>A0A1G7QMV3_9BACT</name>
<dbReference type="GO" id="GO:0003676">
    <property type="term" value="F:nucleic acid binding"/>
    <property type="evidence" value="ECO:0007669"/>
    <property type="project" value="InterPro"/>
</dbReference>
<dbReference type="GO" id="GO:0015074">
    <property type="term" value="P:DNA integration"/>
    <property type="evidence" value="ECO:0007669"/>
    <property type="project" value="InterPro"/>
</dbReference>
<dbReference type="PANTHER" id="PTHR47515:SF1">
    <property type="entry name" value="BLR2054 PROTEIN"/>
    <property type="match status" value="1"/>
</dbReference>
<dbReference type="NCBIfam" id="NF033516">
    <property type="entry name" value="transpos_IS3"/>
    <property type="match status" value="1"/>
</dbReference>
<evidence type="ECO:0000313" key="2">
    <source>
        <dbReference type="EMBL" id="SDF99818.1"/>
    </source>
</evidence>
<proteinExistence type="predicted"/>
<dbReference type="InterPro" id="IPR048020">
    <property type="entry name" value="Transpos_IS3"/>
</dbReference>
<gene>
    <name evidence="2" type="ORF">SAMN05192586_12238</name>
</gene>
<dbReference type="InterPro" id="IPR036397">
    <property type="entry name" value="RNaseH_sf"/>
</dbReference>
<dbReference type="InterPro" id="IPR025948">
    <property type="entry name" value="HTH-like_dom"/>
</dbReference>
<organism evidence="2 3">
    <name type="scientific">Desulfovibrio legallii</name>
    <dbReference type="NCBI Taxonomy" id="571438"/>
    <lineage>
        <taxon>Bacteria</taxon>
        <taxon>Pseudomonadati</taxon>
        <taxon>Thermodesulfobacteriota</taxon>
        <taxon>Desulfovibrionia</taxon>
        <taxon>Desulfovibrionales</taxon>
        <taxon>Desulfovibrionaceae</taxon>
        <taxon>Desulfovibrio</taxon>
    </lineage>
</organism>